<evidence type="ECO:0000313" key="4">
    <source>
        <dbReference type="EMBL" id="CCD29640.1"/>
    </source>
</evidence>
<evidence type="ECO:0000256" key="1">
    <source>
        <dbReference type="ARBA" id="ARBA00005695"/>
    </source>
</evidence>
<dbReference type="PANTHER" id="PTHR30290:SF38">
    <property type="entry name" value="D,D-DIPEPTIDE-BINDING PERIPLASMIC PROTEIN DDPA-RELATED"/>
    <property type="match status" value="1"/>
</dbReference>
<feature type="domain" description="Solute-binding protein family 5" evidence="3">
    <location>
        <begin position="12"/>
        <end position="387"/>
    </location>
</feature>
<evidence type="ECO:0000256" key="2">
    <source>
        <dbReference type="ARBA" id="ARBA00022729"/>
    </source>
</evidence>
<dbReference type="InterPro" id="IPR000914">
    <property type="entry name" value="SBP_5_dom"/>
</dbReference>
<dbReference type="PROSITE" id="PS01040">
    <property type="entry name" value="SBP_BACTERIAL_5"/>
    <property type="match status" value="1"/>
</dbReference>
<evidence type="ECO:0000259" key="3">
    <source>
        <dbReference type="Pfam" id="PF00496"/>
    </source>
</evidence>
<evidence type="ECO:0000313" key="5">
    <source>
        <dbReference type="Proteomes" id="UP000054051"/>
    </source>
</evidence>
<dbReference type="AlphaFoldDB" id="G2JA41"/>
<sequence length="463" mass="53523">MLEYKPENPASIEPGLAERWEISEDGRIVTFHLRRGVKFHTTPWFKPTRDFNAEDVIFTFERLHNPDMPFRKAHPTEFPHFQGLERIISKIEAPDLYTARFTLNSIHAPFLSVLAVDAASIVSAEYAQQLLKEGKPSEFNQKPVGTGPFIFRKYDKDSTIVFDGNLEYWKPEDVRLSRLIFAITPDAAVRAQKLIKNECQVSVVPRPSDIVTLRKVPHLQVLSRSGFSMGYLAYNMAHQPLDDVRVRRALDMAIDKKAIIDVVFGGRAQRAVSLMPPMQWSYDKTLRDTPRDLKQAKKLLAQAGYPNGFTLALWTMSAQRPYNPDPRLMAQMIQVDWKKIGVKAKIVTYELAEYLRRVHKGEHDAVLIGWVGERNDPDEWLETVRFSHWRNKVFDDLCRKARRTIDTAKRTQLYLEAQKVFKREQPFTPIAYPNKYQIINRRVTGFKINFFDPTIFSGVGLVE</sequence>
<keyword evidence="5" id="KW-1185">Reference proteome</keyword>
<dbReference type="SUPFAM" id="SSF53850">
    <property type="entry name" value="Periplasmic binding protein-like II"/>
    <property type="match status" value="1"/>
</dbReference>
<dbReference type="InterPro" id="IPR023765">
    <property type="entry name" value="SBP_5_CS"/>
</dbReference>
<comment type="similarity">
    <text evidence="1">Belongs to the bacterial solute-binding protein 5 family.</text>
</comment>
<dbReference type="InterPro" id="IPR039424">
    <property type="entry name" value="SBP_5"/>
</dbReference>
<dbReference type="InterPro" id="IPR030678">
    <property type="entry name" value="Peptide/Ni-bd"/>
</dbReference>
<dbReference type="GO" id="GO:1904680">
    <property type="term" value="F:peptide transmembrane transporter activity"/>
    <property type="evidence" value="ECO:0007669"/>
    <property type="project" value="TreeGrafter"/>
</dbReference>
<dbReference type="PIRSF" id="PIRSF002741">
    <property type="entry name" value="MppA"/>
    <property type="match status" value="1"/>
</dbReference>
<dbReference type="GO" id="GO:0043190">
    <property type="term" value="C:ATP-binding cassette (ABC) transporter complex"/>
    <property type="evidence" value="ECO:0007669"/>
    <property type="project" value="InterPro"/>
</dbReference>
<dbReference type="CDD" id="cd08493">
    <property type="entry name" value="PBP2_DppA_like"/>
    <property type="match status" value="1"/>
</dbReference>
<dbReference type="PANTHER" id="PTHR30290">
    <property type="entry name" value="PERIPLASMIC BINDING COMPONENT OF ABC TRANSPORTER"/>
    <property type="match status" value="1"/>
</dbReference>
<protein>
    <submittedName>
        <fullName evidence="4">ABC dipeptide transporter, periplasmic ligand binding protein</fullName>
    </submittedName>
</protein>
<dbReference type="EMBL" id="CAFB01000044">
    <property type="protein sequence ID" value="CCD29640.1"/>
    <property type="molecule type" value="Genomic_DNA"/>
</dbReference>
<dbReference type="Proteomes" id="UP000054051">
    <property type="component" value="Unassembled WGS sequence"/>
</dbReference>
<reference evidence="4 5" key="1">
    <citation type="submission" date="2011-08" db="EMBL/GenBank/DDBJ databases">
        <title>The genome of the obligate endobacterium of an arbuscular mycorrhizal fungus reveals an interphylum network of nutritional interactions.</title>
        <authorList>
            <person name="Ghignone S."/>
            <person name="Salvioli A."/>
            <person name="Anca I."/>
            <person name="Lumini E."/>
            <person name="Ortu G."/>
            <person name="Petiti L."/>
            <person name="Cruveiller S."/>
            <person name="Bianciotto V."/>
            <person name="Piffanelli P."/>
            <person name="Lanfranco L."/>
            <person name="Bonfante P."/>
        </authorList>
    </citation>
    <scope>NUCLEOTIDE SEQUENCE [LARGE SCALE GENOMIC DNA]</scope>
    <source>
        <strain evidence="4 5">BEG34</strain>
    </source>
</reference>
<gene>
    <name evidence="4" type="primary">dppA</name>
    <name evidence="4" type="ORF">CAGGBEG34_270050</name>
</gene>
<dbReference type="STRING" id="1070319.CAGGBEG34_270050"/>
<dbReference type="GO" id="GO:0042938">
    <property type="term" value="P:dipeptide transport"/>
    <property type="evidence" value="ECO:0007669"/>
    <property type="project" value="TreeGrafter"/>
</dbReference>
<comment type="caution">
    <text evidence="4">The sequence shown here is derived from an EMBL/GenBank/DDBJ whole genome shotgun (WGS) entry which is preliminary data.</text>
</comment>
<dbReference type="eggNOG" id="COG0747">
    <property type="taxonomic scope" value="Bacteria"/>
</dbReference>
<organism evidence="4 5">
    <name type="scientific">Candidatus Glomeribacter gigasporarum BEG34</name>
    <dbReference type="NCBI Taxonomy" id="1070319"/>
    <lineage>
        <taxon>Bacteria</taxon>
        <taxon>Pseudomonadati</taxon>
        <taxon>Pseudomonadota</taxon>
        <taxon>Betaproteobacteria</taxon>
        <taxon>Burkholderiales</taxon>
        <taxon>Burkholderiaceae</taxon>
        <taxon>Candidatus Glomeribacter</taxon>
    </lineage>
</organism>
<proteinExistence type="inferred from homology"/>
<dbReference type="Gene3D" id="3.90.76.10">
    <property type="entry name" value="Dipeptide-binding Protein, Domain 1"/>
    <property type="match status" value="1"/>
</dbReference>
<dbReference type="GO" id="GO:0030288">
    <property type="term" value="C:outer membrane-bounded periplasmic space"/>
    <property type="evidence" value="ECO:0007669"/>
    <property type="project" value="TreeGrafter"/>
</dbReference>
<dbReference type="Gene3D" id="3.10.105.10">
    <property type="entry name" value="Dipeptide-binding Protein, Domain 3"/>
    <property type="match status" value="1"/>
</dbReference>
<dbReference type="Pfam" id="PF00496">
    <property type="entry name" value="SBP_bac_5"/>
    <property type="match status" value="1"/>
</dbReference>
<keyword evidence="2" id="KW-0732">Signal</keyword>
<dbReference type="Gene3D" id="3.40.190.10">
    <property type="entry name" value="Periplasmic binding protein-like II"/>
    <property type="match status" value="1"/>
</dbReference>
<accession>G2JA41</accession>
<name>G2JA41_9BURK</name>